<proteinExistence type="predicted"/>
<dbReference type="CDD" id="cd02440">
    <property type="entry name" value="AdoMet_MTases"/>
    <property type="match status" value="1"/>
</dbReference>
<accession>A0A9N8Z0N6</accession>
<dbReference type="EMBL" id="CAJVPQ010000230">
    <property type="protein sequence ID" value="CAG8460402.1"/>
    <property type="molecule type" value="Genomic_DNA"/>
</dbReference>
<evidence type="ECO:0000313" key="3">
    <source>
        <dbReference type="Proteomes" id="UP000789570"/>
    </source>
</evidence>
<organism evidence="2 3">
    <name type="scientific">Funneliformis caledonium</name>
    <dbReference type="NCBI Taxonomy" id="1117310"/>
    <lineage>
        <taxon>Eukaryota</taxon>
        <taxon>Fungi</taxon>
        <taxon>Fungi incertae sedis</taxon>
        <taxon>Mucoromycota</taxon>
        <taxon>Glomeromycotina</taxon>
        <taxon>Glomeromycetes</taxon>
        <taxon>Glomerales</taxon>
        <taxon>Glomeraceae</taxon>
        <taxon>Funneliformis</taxon>
    </lineage>
</organism>
<dbReference type="Gene3D" id="3.40.50.150">
    <property type="entry name" value="Vaccinia Virus protein VP39"/>
    <property type="match status" value="1"/>
</dbReference>
<dbReference type="InterPro" id="IPR029063">
    <property type="entry name" value="SAM-dependent_MTases_sf"/>
</dbReference>
<dbReference type="OrthoDB" id="2013972at2759"/>
<dbReference type="Proteomes" id="UP000789570">
    <property type="component" value="Unassembled WGS sequence"/>
</dbReference>
<dbReference type="SUPFAM" id="SSF53335">
    <property type="entry name" value="S-adenosyl-L-methionine-dependent methyltransferases"/>
    <property type="match status" value="1"/>
</dbReference>
<dbReference type="InterPro" id="IPR041698">
    <property type="entry name" value="Methyltransf_25"/>
</dbReference>
<name>A0A9N8Z0N6_9GLOM</name>
<gene>
    <name evidence="2" type="ORF">FCALED_LOCUS1714</name>
</gene>
<comment type="caution">
    <text evidence="2">The sequence shown here is derived from an EMBL/GenBank/DDBJ whole genome shotgun (WGS) entry which is preliminary data.</text>
</comment>
<feature type="domain" description="Methyltransferase" evidence="1">
    <location>
        <begin position="65"/>
        <end position="156"/>
    </location>
</feature>
<dbReference type="GO" id="GO:0008168">
    <property type="term" value="F:methyltransferase activity"/>
    <property type="evidence" value="ECO:0007669"/>
    <property type="project" value="TreeGrafter"/>
</dbReference>
<dbReference type="PANTHER" id="PTHR43591">
    <property type="entry name" value="METHYLTRANSFERASE"/>
    <property type="match status" value="1"/>
</dbReference>
<dbReference type="PANTHER" id="PTHR43591:SF24">
    <property type="entry name" value="2-METHOXY-6-POLYPRENYL-1,4-BENZOQUINOL METHYLASE, MITOCHONDRIAL"/>
    <property type="match status" value="1"/>
</dbReference>
<keyword evidence="3" id="KW-1185">Reference proteome</keyword>
<protein>
    <submittedName>
        <fullName evidence="2">3944_t:CDS:1</fullName>
    </submittedName>
</protein>
<dbReference type="AlphaFoldDB" id="A0A9N8Z0N6"/>
<sequence length="287" mass="33696">MGFKFSRLFKRNNKNNYNDYYEGRFLFDEEETDRVQVQHHYFRESWNGNFSSPVKDALCAGGAKVLDIGCGPGIFLCDMASDYPRTYFVGVDLLSTFPRLKPYNVSFIQCNVLEGLPFEKDTFDLVYCRFLMLDIKEFQWRDLVLRELARVVKTNGWIELMEPRLTVMNQGPSTERICNAIQTKARAHNMDPNLVDEFERWLGLINNIHHINREVRRLPCGKWAGKHGELGASFMYNVFKKHLKYVDNLIGIPSNEHKATLNGLLHEFDMYRSYIEVYRFFAQKIEV</sequence>
<reference evidence="2" key="1">
    <citation type="submission" date="2021-06" db="EMBL/GenBank/DDBJ databases">
        <authorList>
            <person name="Kallberg Y."/>
            <person name="Tangrot J."/>
            <person name="Rosling A."/>
        </authorList>
    </citation>
    <scope>NUCLEOTIDE SEQUENCE</scope>
    <source>
        <strain evidence="2">UK204</strain>
    </source>
</reference>
<evidence type="ECO:0000259" key="1">
    <source>
        <dbReference type="Pfam" id="PF13649"/>
    </source>
</evidence>
<evidence type="ECO:0000313" key="2">
    <source>
        <dbReference type="EMBL" id="CAG8460402.1"/>
    </source>
</evidence>
<dbReference type="Pfam" id="PF13649">
    <property type="entry name" value="Methyltransf_25"/>
    <property type="match status" value="1"/>
</dbReference>